<dbReference type="InterPro" id="IPR034732">
    <property type="entry name" value="EPHD"/>
</dbReference>
<evidence type="ECO:0000259" key="6">
    <source>
        <dbReference type="PROSITE" id="PS51805"/>
    </source>
</evidence>
<dbReference type="PANTHER" id="PTHR13793:SF107">
    <property type="entry name" value="BROMODOMAIN-CONTAINING PROTEIN HOMOLOG"/>
    <property type="match status" value="1"/>
</dbReference>
<dbReference type="InterPro" id="IPR001965">
    <property type="entry name" value="Znf_PHD"/>
</dbReference>
<evidence type="ECO:0000256" key="4">
    <source>
        <dbReference type="PROSITE-ProRule" id="PRU00146"/>
    </source>
</evidence>
<sequence length="247" mass="29770">MTENQQYNYLQKKWFEDVLIIWEKNNEFCDVCLETEALDNDQLVYCDLCDGLTHQKCYGSEIYDHVHKTEFLCQRCQCYKQAFQQYISDKPLMSVEPIACNLQVKCALCPDQKGIIKKFKVEDHHMWAHVICVQWSKQFEFKDNLREELIQIQRMDPERDNYCQICQQKEGVCEKCAEENCSYRFHYTCSRYEGLMSSLGVMRDRKENPNDKDKNIPIYCPQHLYIKSRQNHKYKCKNQLIQYIYIH</sequence>
<dbReference type="InParanoid" id="A0A0V0QFA6"/>
<keyword evidence="8" id="KW-1185">Reference proteome</keyword>
<feature type="domain" description="PHD-type" evidence="5">
    <location>
        <begin position="26"/>
        <end position="79"/>
    </location>
</feature>
<proteinExistence type="predicted"/>
<evidence type="ECO:0000256" key="1">
    <source>
        <dbReference type="ARBA" id="ARBA00022723"/>
    </source>
</evidence>
<accession>A0A0V0QFA6</accession>
<name>A0A0V0QFA6_PSEPJ</name>
<dbReference type="OMA" id="WSAMERD"/>
<feature type="domain" description="PHD-type" evidence="6">
    <location>
        <begin position="103"/>
        <end position="224"/>
    </location>
</feature>
<dbReference type="SUPFAM" id="SSF57903">
    <property type="entry name" value="FYVE/PHD zinc finger"/>
    <property type="match status" value="1"/>
</dbReference>
<dbReference type="Pfam" id="PF13832">
    <property type="entry name" value="zf-HC5HC2H_2"/>
    <property type="match status" value="1"/>
</dbReference>
<dbReference type="PROSITE" id="PS50016">
    <property type="entry name" value="ZF_PHD_2"/>
    <property type="match status" value="1"/>
</dbReference>
<keyword evidence="3" id="KW-0862">Zinc</keyword>
<dbReference type="InterPro" id="IPR011011">
    <property type="entry name" value="Znf_FYVE_PHD"/>
</dbReference>
<dbReference type="GO" id="GO:0006357">
    <property type="term" value="P:regulation of transcription by RNA polymerase II"/>
    <property type="evidence" value="ECO:0007669"/>
    <property type="project" value="TreeGrafter"/>
</dbReference>
<comment type="caution">
    <text evidence="7">The sequence shown here is derived from an EMBL/GenBank/DDBJ whole genome shotgun (WGS) entry which is preliminary data.</text>
</comment>
<evidence type="ECO:0000256" key="3">
    <source>
        <dbReference type="ARBA" id="ARBA00022833"/>
    </source>
</evidence>
<dbReference type="GO" id="GO:0008270">
    <property type="term" value="F:zinc ion binding"/>
    <property type="evidence" value="ECO:0007669"/>
    <property type="project" value="UniProtKB-KW"/>
</dbReference>
<dbReference type="OrthoDB" id="330567at2759"/>
<reference evidence="7 8" key="1">
    <citation type="journal article" date="2015" name="Sci. Rep.">
        <title>Genome of the facultative scuticociliatosis pathogen Pseudocohnilembus persalinus provides insight into its virulence through horizontal gene transfer.</title>
        <authorList>
            <person name="Xiong J."/>
            <person name="Wang G."/>
            <person name="Cheng J."/>
            <person name="Tian M."/>
            <person name="Pan X."/>
            <person name="Warren A."/>
            <person name="Jiang C."/>
            <person name="Yuan D."/>
            <person name="Miao W."/>
        </authorList>
    </citation>
    <scope>NUCLEOTIDE SEQUENCE [LARGE SCALE GENOMIC DNA]</scope>
    <source>
        <strain evidence="7">36N120E</strain>
    </source>
</reference>
<evidence type="ECO:0000313" key="8">
    <source>
        <dbReference type="Proteomes" id="UP000054937"/>
    </source>
</evidence>
<dbReference type="Pfam" id="PF00628">
    <property type="entry name" value="PHD"/>
    <property type="match status" value="1"/>
</dbReference>
<dbReference type="PANTHER" id="PTHR13793">
    <property type="entry name" value="PHD FINGER PROTEINS"/>
    <property type="match status" value="1"/>
</dbReference>
<dbReference type="SMART" id="SM00249">
    <property type="entry name" value="PHD"/>
    <property type="match status" value="2"/>
</dbReference>
<keyword evidence="1" id="KW-0479">Metal-binding</keyword>
<dbReference type="Gene3D" id="3.30.40.10">
    <property type="entry name" value="Zinc/RING finger domain, C3HC4 (zinc finger)"/>
    <property type="match status" value="2"/>
</dbReference>
<gene>
    <name evidence="7" type="ORF">PPERSA_02056</name>
</gene>
<dbReference type="Proteomes" id="UP000054937">
    <property type="component" value="Unassembled WGS sequence"/>
</dbReference>
<keyword evidence="2 4" id="KW-0863">Zinc-finger</keyword>
<evidence type="ECO:0000256" key="2">
    <source>
        <dbReference type="ARBA" id="ARBA00022771"/>
    </source>
</evidence>
<dbReference type="InterPro" id="IPR013083">
    <property type="entry name" value="Znf_RING/FYVE/PHD"/>
</dbReference>
<dbReference type="EMBL" id="LDAU01000181">
    <property type="protein sequence ID" value="KRX00877.1"/>
    <property type="molecule type" value="Genomic_DNA"/>
</dbReference>
<protein>
    <submittedName>
        <fullName evidence="7">Zinc finger, FYVE/PHD-type</fullName>
    </submittedName>
</protein>
<dbReference type="InterPro" id="IPR019786">
    <property type="entry name" value="Zinc_finger_PHD-type_CS"/>
</dbReference>
<dbReference type="InterPro" id="IPR050701">
    <property type="entry name" value="Histone_Mod_Regulator"/>
</dbReference>
<evidence type="ECO:0000313" key="7">
    <source>
        <dbReference type="EMBL" id="KRX00877.1"/>
    </source>
</evidence>
<organism evidence="7 8">
    <name type="scientific">Pseudocohnilembus persalinus</name>
    <name type="common">Ciliate</name>
    <dbReference type="NCBI Taxonomy" id="266149"/>
    <lineage>
        <taxon>Eukaryota</taxon>
        <taxon>Sar</taxon>
        <taxon>Alveolata</taxon>
        <taxon>Ciliophora</taxon>
        <taxon>Intramacronucleata</taxon>
        <taxon>Oligohymenophorea</taxon>
        <taxon>Scuticociliatia</taxon>
        <taxon>Philasterida</taxon>
        <taxon>Pseudocohnilembidae</taxon>
        <taxon>Pseudocohnilembus</taxon>
    </lineage>
</organism>
<dbReference type="InterPro" id="IPR019787">
    <property type="entry name" value="Znf_PHD-finger"/>
</dbReference>
<dbReference type="PROSITE" id="PS51805">
    <property type="entry name" value="EPHD"/>
    <property type="match status" value="1"/>
</dbReference>
<dbReference type="PROSITE" id="PS01359">
    <property type="entry name" value="ZF_PHD_1"/>
    <property type="match status" value="1"/>
</dbReference>
<dbReference type="AlphaFoldDB" id="A0A0V0QFA6"/>
<evidence type="ECO:0000259" key="5">
    <source>
        <dbReference type="PROSITE" id="PS50016"/>
    </source>
</evidence>